<feature type="region of interest" description="Disordered" evidence="1">
    <location>
        <begin position="39"/>
        <end position="78"/>
    </location>
</feature>
<organism evidence="2 3">
    <name type="scientific">Gymnopus androsaceus JB14</name>
    <dbReference type="NCBI Taxonomy" id="1447944"/>
    <lineage>
        <taxon>Eukaryota</taxon>
        <taxon>Fungi</taxon>
        <taxon>Dikarya</taxon>
        <taxon>Basidiomycota</taxon>
        <taxon>Agaricomycotina</taxon>
        <taxon>Agaricomycetes</taxon>
        <taxon>Agaricomycetidae</taxon>
        <taxon>Agaricales</taxon>
        <taxon>Marasmiineae</taxon>
        <taxon>Omphalotaceae</taxon>
        <taxon>Gymnopus</taxon>
    </lineage>
</organism>
<proteinExistence type="predicted"/>
<keyword evidence="3" id="KW-1185">Reference proteome</keyword>
<dbReference type="EMBL" id="ML770011">
    <property type="protein sequence ID" value="KAE9385236.1"/>
    <property type="molecule type" value="Genomic_DNA"/>
</dbReference>
<gene>
    <name evidence="2" type="ORF">BT96DRAFT_1007242</name>
</gene>
<sequence>MTDALSYNARPYVKTCPISPPRFRRLRATLHNLTPLGKLRRTPSMFTSSHNGVSTSTDQQAEPAEEYTEAKEPVRGGNTYLVNGPALSASLALGTRTSLLSSKILVSTTRNRLRLVSEVSTLKNPTTRNGQPT</sequence>
<dbReference type="Proteomes" id="UP000799118">
    <property type="component" value="Unassembled WGS sequence"/>
</dbReference>
<protein>
    <submittedName>
        <fullName evidence="2">Uncharacterized protein</fullName>
    </submittedName>
</protein>
<feature type="compositionally biased region" description="Polar residues" evidence="1">
    <location>
        <begin position="44"/>
        <end position="60"/>
    </location>
</feature>
<reference evidence="2" key="1">
    <citation type="journal article" date="2019" name="Environ. Microbiol.">
        <title>Fungal ecological strategies reflected in gene transcription - a case study of two litter decomposers.</title>
        <authorList>
            <person name="Barbi F."/>
            <person name="Kohler A."/>
            <person name="Barry K."/>
            <person name="Baskaran P."/>
            <person name="Daum C."/>
            <person name="Fauchery L."/>
            <person name="Ihrmark K."/>
            <person name="Kuo A."/>
            <person name="LaButti K."/>
            <person name="Lipzen A."/>
            <person name="Morin E."/>
            <person name="Grigoriev I.V."/>
            <person name="Henrissat B."/>
            <person name="Lindahl B."/>
            <person name="Martin F."/>
        </authorList>
    </citation>
    <scope>NUCLEOTIDE SEQUENCE</scope>
    <source>
        <strain evidence="2">JB14</strain>
    </source>
</reference>
<dbReference type="AlphaFoldDB" id="A0A6A4GI65"/>
<evidence type="ECO:0000256" key="1">
    <source>
        <dbReference type="SAM" id="MobiDB-lite"/>
    </source>
</evidence>
<name>A0A6A4GI65_9AGAR</name>
<accession>A0A6A4GI65</accession>
<evidence type="ECO:0000313" key="3">
    <source>
        <dbReference type="Proteomes" id="UP000799118"/>
    </source>
</evidence>
<evidence type="ECO:0000313" key="2">
    <source>
        <dbReference type="EMBL" id="KAE9385236.1"/>
    </source>
</evidence>